<dbReference type="EMBL" id="JASSZA010000008">
    <property type="protein sequence ID" value="KAK2103545.1"/>
    <property type="molecule type" value="Genomic_DNA"/>
</dbReference>
<organism evidence="1 2">
    <name type="scientific">Saguinus oedipus</name>
    <name type="common">Cotton-top tamarin</name>
    <name type="synonym">Oedipomidas oedipus</name>
    <dbReference type="NCBI Taxonomy" id="9490"/>
    <lineage>
        <taxon>Eukaryota</taxon>
        <taxon>Metazoa</taxon>
        <taxon>Chordata</taxon>
        <taxon>Craniata</taxon>
        <taxon>Vertebrata</taxon>
        <taxon>Euteleostomi</taxon>
        <taxon>Mammalia</taxon>
        <taxon>Eutheria</taxon>
        <taxon>Euarchontoglires</taxon>
        <taxon>Primates</taxon>
        <taxon>Haplorrhini</taxon>
        <taxon>Platyrrhini</taxon>
        <taxon>Cebidae</taxon>
        <taxon>Callitrichinae</taxon>
        <taxon>Saguinus</taxon>
    </lineage>
</organism>
<reference evidence="1 2" key="1">
    <citation type="submission" date="2023-05" db="EMBL/GenBank/DDBJ databases">
        <title>B98-5 Cell Line De Novo Hybrid Assembly: An Optical Mapping Approach.</title>
        <authorList>
            <person name="Kananen K."/>
            <person name="Auerbach J.A."/>
            <person name="Kautto E."/>
            <person name="Blachly J.S."/>
        </authorList>
    </citation>
    <scope>NUCLEOTIDE SEQUENCE [LARGE SCALE GENOMIC DNA]</scope>
    <source>
        <strain evidence="1">B95-8</strain>
        <tissue evidence="1">Cell line</tissue>
    </source>
</reference>
<dbReference type="Pfam" id="PF16184">
    <property type="entry name" value="Cadherin_3"/>
    <property type="match status" value="1"/>
</dbReference>
<proteinExistence type="predicted"/>
<accession>A0ABQ9V3E3</accession>
<dbReference type="Proteomes" id="UP001266305">
    <property type="component" value="Unassembled WGS sequence"/>
</dbReference>
<sequence length="253" mass="27171">MLKSEWDTVLRNYRLGQLCGSVATRWGHPPVFAPGAQRWGPAPHIKAPLAKAGPEGSLGLGKRAQECQRAPFSGHVSPTLALPTSNWPSKTRPQDLRNQCLLCLQVGGLKGVPFTQHEQGPELLWKHLAHPSTASVPQDTASHQPTHSLHIPALPQLEGEPISKITIPTVPSHCQTHMEGLKGDPCPISEGNKGALLFRMSEGAMASIPAEALRGTDGNSGPEDLVYTSQQPSNGWVVLWAVPGTEVHSFMQA</sequence>
<evidence type="ECO:0000313" key="1">
    <source>
        <dbReference type="EMBL" id="KAK2103545.1"/>
    </source>
</evidence>
<comment type="caution">
    <text evidence="1">The sequence shown here is derived from an EMBL/GenBank/DDBJ whole genome shotgun (WGS) entry which is preliminary data.</text>
</comment>
<name>A0ABQ9V3E3_SAGOE</name>
<protein>
    <submittedName>
        <fullName evidence="1">Uncharacterized protein</fullName>
    </submittedName>
</protein>
<keyword evidence="2" id="KW-1185">Reference proteome</keyword>
<gene>
    <name evidence="1" type="ORF">P7K49_017401</name>
</gene>
<evidence type="ECO:0000313" key="2">
    <source>
        <dbReference type="Proteomes" id="UP001266305"/>
    </source>
</evidence>